<sequence length="127" mass="14577">MEALERNFTIWEEVDNKLNIMGGLDSLFIVSLDTNSLKQAQQYLLRMQQINEQVKDKFSSAACHVNKALMLKMSSTSLDQEKAKEMLQKIVKGEMLIGNSLNVHSFNCARFSYLNCKHTITKKFGRK</sequence>
<accession>A0A0F9Q957</accession>
<reference evidence="1" key="1">
    <citation type="journal article" date="2015" name="Nature">
        <title>Complex archaea that bridge the gap between prokaryotes and eukaryotes.</title>
        <authorList>
            <person name="Spang A."/>
            <person name="Saw J.H."/>
            <person name="Jorgensen S.L."/>
            <person name="Zaremba-Niedzwiedzka K."/>
            <person name="Martijn J."/>
            <person name="Lind A.E."/>
            <person name="van Eijk R."/>
            <person name="Schleper C."/>
            <person name="Guy L."/>
            <person name="Ettema T.J."/>
        </authorList>
    </citation>
    <scope>NUCLEOTIDE SEQUENCE</scope>
</reference>
<evidence type="ECO:0000313" key="1">
    <source>
        <dbReference type="EMBL" id="KKN40520.1"/>
    </source>
</evidence>
<organism evidence="1">
    <name type="scientific">marine sediment metagenome</name>
    <dbReference type="NCBI Taxonomy" id="412755"/>
    <lineage>
        <taxon>unclassified sequences</taxon>
        <taxon>metagenomes</taxon>
        <taxon>ecological metagenomes</taxon>
    </lineage>
</organism>
<dbReference type="EMBL" id="LAZR01001700">
    <property type="protein sequence ID" value="KKN40520.1"/>
    <property type="molecule type" value="Genomic_DNA"/>
</dbReference>
<dbReference type="AlphaFoldDB" id="A0A0F9Q957"/>
<protein>
    <submittedName>
        <fullName evidence="1">Uncharacterized protein</fullName>
    </submittedName>
</protein>
<name>A0A0F9Q957_9ZZZZ</name>
<proteinExistence type="predicted"/>
<gene>
    <name evidence="1" type="ORF">LCGC14_0732510</name>
</gene>
<comment type="caution">
    <text evidence="1">The sequence shown here is derived from an EMBL/GenBank/DDBJ whole genome shotgun (WGS) entry which is preliminary data.</text>
</comment>